<name>A0A5A7MXW8_9PROT</name>
<dbReference type="Proteomes" id="UP000325187">
    <property type="component" value="Unassembled WGS sequence"/>
</dbReference>
<accession>A0A5A7MXW8</accession>
<evidence type="ECO:0000313" key="2">
    <source>
        <dbReference type="Proteomes" id="UP000325187"/>
    </source>
</evidence>
<proteinExistence type="predicted"/>
<dbReference type="EMBL" id="BKCM01000002">
    <property type="protein sequence ID" value="GEQ99848.1"/>
    <property type="molecule type" value="Genomic_DNA"/>
</dbReference>
<protein>
    <submittedName>
        <fullName evidence="1">Uncharacterized protein</fullName>
    </submittedName>
</protein>
<dbReference type="AlphaFoldDB" id="A0A5A7MXW8"/>
<reference evidence="1 2" key="1">
    <citation type="submission" date="2019-09" db="EMBL/GenBank/DDBJ databases">
        <title>NBRP : Genome information of microbial organism related human and environment.</title>
        <authorList>
            <person name="Hattori M."/>
            <person name="Oshima K."/>
            <person name="Inaba H."/>
            <person name="Suda W."/>
            <person name="Sakamoto M."/>
            <person name="Iino T."/>
            <person name="Kitahara M."/>
            <person name="Oshida Y."/>
            <person name="Iida T."/>
            <person name="Kudo T."/>
            <person name="Itoh T."/>
            <person name="Ohkuma M."/>
        </authorList>
    </citation>
    <scope>NUCLEOTIDE SEQUENCE [LARGE SCALE GENOMIC DNA]</scope>
    <source>
        <strain evidence="1 2">Mie-1</strain>
    </source>
</reference>
<dbReference type="RefSeq" id="WP_150001720.1">
    <property type="nucleotide sequence ID" value="NZ_BKCM01000002.1"/>
</dbReference>
<organism evidence="1 2">
    <name type="scientific">Iodidimonas gelatinilytica</name>
    <dbReference type="NCBI Taxonomy" id="1236966"/>
    <lineage>
        <taxon>Bacteria</taxon>
        <taxon>Pseudomonadati</taxon>
        <taxon>Pseudomonadota</taxon>
        <taxon>Alphaproteobacteria</taxon>
        <taxon>Iodidimonadales</taxon>
        <taxon>Iodidimonadaceae</taxon>
        <taxon>Iodidimonas</taxon>
    </lineage>
</organism>
<sequence>MTNQLADILSDPHWFLHSVSKDLSSFTFLRLERDQLTAPAFLDATLQKQAADQCHIPTSAVAQYGAGQALPPYYIFHSAFCCSTLLARCMDLSGAFLALKEPNA</sequence>
<evidence type="ECO:0000313" key="1">
    <source>
        <dbReference type="EMBL" id="GEQ99848.1"/>
    </source>
</evidence>
<keyword evidence="2" id="KW-1185">Reference proteome</keyword>
<comment type="caution">
    <text evidence="1">The sequence shown here is derived from an EMBL/GenBank/DDBJ whole genome shotgun (WGS) entry which is preliminary data.</text>
</comment>
<gene>
    <name evidence="1" type="ORF">JCM17845_04720</name>
</gene>